<organism evidence="1 2">
    <name type="scientific">Paxillus rubicundulus Ve08.2h10</name>
    <dbReference type="NCBI Taxonomy" id="930991"/>
    <lineage>
        <taxon>Eukaryota</taxon>
        <taxon>Fungi</taxon>
        <taxon>Dikarya</taxon>
        <taxon>Basidiomycota</taxon>
        <taxon>Agaricomycotina</taxon>
        <taxon>Agaricomycetes</taxon>
        <taxon>Agaricomycetidae</taxon>
        <taxon>Boletales</taxon>
        <taxon>Paxilineae</taxon>
        <taxon>Paxillaceae</taxon>
        <taxon>Paxillus</taxon>
    </lineage>
</organism>
<dbReference type="HOGENOM" id="CLU_1065970_0_0_1"/>
<dbReference type="OrthoDB" id="2673516at2759"/>
<dbReference type="InParanoid" id="A0A0D0DBL1"/>
<dbReference type="STRING" id="930991.A0A0D0DBL1"/>
<sequence length="261" mass="30666">MTSQAVNLHYLCYLQAINCQLQDAQAQQQRAFKEFQTNINHRVAKQHPECKDMVDIQSAQLKDREESIVEMRKQLEIDQQSMKDMLEAEKKRLREHNLCNVQEKGAAQEVFEFKNQSIEENHGDWQITGRIEDTDEVEECRINHSDKRLKQCRVWERRVNIYQCHITITQGAAEIKQKTEEEDAPIWAWFTDIMEKLGADGMSSDESMTEDKIHVVYCTKIMLWRRDLEKEMGILNSQQLHIPLKMDDSLGQQVEADTNPQ</sequence>
<accession>A0A0D0DBL1</accession>
<evidence type="ECO:0000313" key="2">
    <source>
        <dbReference type="Proteomes" id="UP000054538"/>
    </source>
</evidence>
<dbReference type="EMBL" id="KN826745">
    <property type="protein sequence ID" value="KIK78009.1"/>
    <property type="molecule type" value="Genomic_DNA"/>
</dbReference>
<dbReference type="AlphaFoldDB" id="A0A0D0DBL1"/>
<dbReference type="Proteomes" id="UP000054538">
    <property type="component" value="Unassembled WGS sequence"/>
</dbReference>
<name>A0A0D0DBL1_9AGAM</name>
<keyword evidence="2" id="KW-1185">Reference proteome</keyword>
<protein>
    <submittedName>
        <fullName evidence="1">Uncharacterized protein</fullName>
    </submittedName>
</protein>
<reference evidence="2" key="2">
    <citation type="submission" date="2015-01" db="EMBL/GenBank/DDBJ databases">
        <title>Evolutionary Origins and Diversification of the Mycorrhizal Mutualists.</title>
        <authorList>
            <consortium name="DOE Joint Genome Institute"/>
            <consortium name="Mycorrhizal Genomics Consortium"/>
            <person name="Kohler A."/>
            <person name="Kuo A."/>
            <person name="Nagy L.G."/>
            <person name="Floudas D."/>
            <person name="Copeland A."/>
            <person name="Barry K.W."/>
            <person name="Cichocki N."/>
            <person name="Veneault-Fourrey C."/>
            <person name="LaButti K."/>
            <person name="Lindquist E.A."/>
            <person name="Lipzen A."/>
            <person name="Lundell T."/>
            <person name="Morin E."/>
            <person name="Murat C."/>
            <person name="Riley R."/>
            <person name="Ohm R."/>
            <person name="Sun H."/>
            <person name="Tunlid A."/>
            <person name="Henrissat B."/>
            <person name="Grigoriev I.V."/>
            <person name="Hibbett D.S."/>
            <person name="Martin F."/>
        </authorList>
    </citation>
    <scope>NUCLEOTIDE SEQUENCE [LARGE SCALE GENOMIC DNA]</scope>
    <source>
        <strain evidence="2">Ve08.2h10</strain>
    </source>
</reference>
<proteinExistence type="predicted"/>
<gene>
    <name evidence="1" type="ORF">PAXRUDRAFT_28704</name>
</gene>
<evidence type="ECO:0000313" key="1">
    <source>
        <dbReference type="EMBL" id="KIK78009.1"/>
    </source>
</evidence>
<reference evidence="1 2" key="1">
    <citation type="submission" date="2014-04" db="EMBL/GenBank/DDBJ databases">
        <authorList>
            <consortium name="DOE Joint Genome Institute"/>
            <person name="Kuo A."/>
            <person name="Kohler A."/>
            <person name="Jargeat P."/>
            <person name="Nagy L.G."/>
            <person name="Floudas D."/>
            <person name="Copeland A."/>
            <person name="Barry K.W."/>
            <person name="Cichocki N."/>
            <person name="Veneault-Fourrey C."/>
            <person name="LaButti K."/>
            <person name="Lindquist E.A."/>
            <person name="Lipzen A."/>
            <person name="Lundell T."/>
            <person name="Morin E."/>
            <person name="Murat C."/>
            <person name="Sun H."/>
            <person name="Tunlid A."/>
            <person name="Henrissat B."/>
            <person name="Grigoriev I.V."/>
            <person name="Hibbett D.S."/>
            <person name="Martin F."/>
            <person name="Nordberg H.P."/>
            <person name="Cantor M.N."/>
            <person name="Hua S.X."/>
        </authorList>
    </citation>
    <scope>NUCLEOTIDE SEQUENCE [LARGE SCALE GENOMIC DNA]</scope>
    <source>
        <strain evidence="1 2">Ve08.2h10</strain>
    </source>
</reference>